<keyword evidence="2" id="KW-1185">Reference proteome</keyword>
<dbReference type="Gene3D" id="2.60.40.2000">
    <property type="match status" value="1"/>
</dbReference>
<dbReference type="InterPro" id="IPR038705">
    <property type="entry name" value="YabP_sf"/>
</dbReference>
<dbReference type="Proteomes" id="UP001596143">
    <property type="component" value="Unassembled WGS sequence"/>
</dbReference>
<evidence type="ECO:0000313" key="1">
    <source>
        <dbReference type="EMBL" id="MFC5629737.1"/>
    </source>
</evidence>
<name>A0ABW0U8C2_9BACI</name>
<comment type="caution">
    <text evidence="1">The sequence shown here is derived from an EMBL/GenBank/DDBJ whole genome shotgun (WGS) entry which is preliminary data.</text>
</comment>
<sequence>MLNRLKQSTKDWMIKKMNLPEDVILDVPRLTMVGQVHVLIENHQGILHFSSEHVRLKVVFGELSIQGTGLTIKNILPNELLLEGTVEEVRYLNRRDSMQ</sequence>
<protein>
    <submittedName>
        <fullName evidence="1">Sporulation protein YqfC</fullName>
    </submittedName>
</protein>
<dbReference type="Pfam" id="PF07873">
    <property type="entry name" value="YabP"/>
    <property type="match status" value="1"/>
</dbReference>
<dbReference type="EMBL" id="JBHSPF010000068">
    <property type="protein sequence ID" value="MFC5629737.1"/>
    <property type="molecule type" value="Genomic_DNA"/>
</dbReference>
<organism evidence="1 2">
    <name type="scientific">Aliibacillus thermotolerans</name>
    <dbReference type="NCBI Taxonomy" id="1834418"/>
    <lineage>
        <taxon>Bacteria</taxon>
        <taxon>Bacillati</taxon>
        <taxon>Bacillota</taxon>
        <taxon>Bacilli</taxon>
        <taxon>Bacillales</taxon>
        <taxon>Bacillaceae</taxon>
        <taxon>Aliibacillus</taxon>
    </lineage>
</organism>
<dbReference type="InterPro" id="IPR022476">
    <property type="entry name" value="Spore_YabP/YqfC"/>
</dbReference>
<accession>A0ABW0U8C2</accession>
<proteinExistence type="predicted"/>
<reference evidence="2" key="1">
    <citation type="journal article" date="2019" name="Int. J. Syst. Evol. Microbiol.">
        <title>The Global Catalogue of Microorganisms (GCM) 10K type strain sequencing project: providing services to taxonomists for standard genome sequencing and annotation.</title>
        <authorList>
            <consortium name="The Broad Institute Genomics Platform"/>
            <consortium name="The Broad Institute Genome Sequencing Center for Infectious Disease"/>
            <person name="Wu L."/>
            <person name="Ma J."/>
        </authorList>
    </citation>
    <scope>NUCLEOTIDE SEQUENCE [LARGE SCALE GENOMIC DNA]</scope>
    <source>
        <strain evidence="2">CGMCC 1.15790</strain>
    </source>
</reference>
<gene>
    <name evidence="1" type="primary">yqfC</name>
    <name evidence="1" type="ORF">ACFPTR_12855</name>
</gene>
<dbReference type="RefSeq" id="WP_270898131.1">
    <property type="nucleotide sequence ID" value="NZ_JBHSPF010000068.1"/>
</dbReference>
<dbReference type="InterPro" id="IPR022477">
    <property type="entry name" value="Spore_YqfC"/>
</dbReference>
<evidence type="ECO:0000313" key="2">
    <source>
        <dbReference type="Proteomes" id="UP001596143"/>
    </source>
</evidence>
<dbReference type="NCBIfam" id="TIGR02856">
    <property type="entry name" value="spore_yqfC"/>
    <property type="match status" value="1"/>
</dbReference>